<protein>
    <recommendedName>
        <fullName evidence="3">Reverse transcriptase domain-containing protein</fullName>
    </recommendedName>
</protein>
<dbReference type="SUPFAM" id="SSF56672">
    <property type="entry name" value="DNA/RNA polymerases"/>
    <property type="match status" value="1"/>
</dbReference>
<dbReference type="CDD" id="cd03714">
    <property type="entry name" value="RT_DIRS1"/>
    <property type="match status" value="1"/>
</dbReference>
<dbReference type="Gene3D" id="3.30.70.270">
    <property type="match status" value="1"/>
</dbReference>
<keyword evidence="2" id="KW-0472">Membrane</keyword>
<evidence type="ECO:0000256" key="2">
    <source>
        <dbReference type="SAM" id="Phobius"/>
    </source>
</evidence>
<dbReference type="EMBL" id="CAJPWZ010002704">
    <property type="protein sequence ID" value="CAG2243539.1"/>
    <property type="molecule type" value="Genomic_DNA"/>
</dbReference>
<dbReference type="Gene3D" id="1.10.150.130">
    <property type="match status" value="1"/>
</dbReference>
<dbReference type="PANTHER" id="PTHR33050:SF7">
    <property type="entry name" value="RIBONUCLEASE H"/>
    <property type="match status" value="1"/>
</dbReference>
<dbReference type="AlphaFoldDB" id="A0A8S3UCJ7"/>
<accession>A0A8S3UCJ7</accession>
<sequence>MYSKNNKSALEHSDFVSSAVKELVLGGLVKRVSIMPHVVNPLTVSVNGKGKHRLILDLRHVNKQVIVNKVKFEDWKTLSQYVTLNCYGYVFDLKAGYHHLNIFEQHQKYLGFSWKGEFYVFTVLPFGLSSSGYIFTKTVRQLVKHWRKSSIKVAVYLDDGFGVEVSYELCVKHARRIKADLIASGFVPNKDKCVWLPSQHVEWLGFSWNLISCKLQIPQRKIDDILNLVAFILNSSYRVKVRQLAKICGKLIALTPAVGNVTQIMTRNIFSVINIRDYWDQYVNIGKYPDCINELIFWRDNLPLLKAVDLKIFSTGFWKNDTQVKHTELKILFRKMKNSVIDSKARNTTVKYAYSFKRFVVWSEKYTEIKSVLPANEIYVSLYLQYLMQSAKHYSTIEAACYAIKWAHSLAGFEDPCASDIVKLTLHECSKSKVTLAVNMAAEGGIIYIQGQGSACLQTTTSTSRHYEFHFDICNITYGTVFRVIVQKYPTIQTGYDKVIPVICLADLSEIDLIEEVLPKKDDDVGVNITTKPVANLRVYTSSKTDISGGGVVNLNASIAMTITLADDFTGKEEVDVAFSCRLSVCKGKCDNTVCDKNVGYGRKRRDTKDNEIDEITCGTSIKVANRQKNHNLQESPVEPNTICVETLPAYFGLTIAGILFCLSWILSGYLLRQHLVNNTENKRMGVARAVGRRLTSMLNLPTGYDLKESKGFVTIPNSTDSTPPQRRKSVTVCCVTPFY</sequence>
<proteinExistence type="predicted"/>
<dbReference type="Pfam" id="PF00078">
    <property type="entry name" value="RVT_1"/>
    <property type="match status" value="1"/>
</dbReference>
<evidence type="ECO:0000313" key="5">
    <source>
        <dbReference type="Proteomes" id="UP000683360"/>
    </source>
</evidence>
<dbReference type="OrthoDB" id="6067601at2759"/>
<organism evidence="4 5">
    <name type="scientific">Mytilus edulis</name>
    <name type="common">Blue mussel</name>
    <dbReference type="NCBI Taxonomy" id="6550"/>
    <lineage>
        <taxon>Eukaryota</taxon>
        <taxon>Metazoa</taxon>
        <taxon>Spiralia</taxon>
        <taxon>Lophotrochozoa</taxon>
        <taxon>Mollusca</taxon>
        <taxon>Bivalvia</taxon>
        <taxon>Autobranchia</taxon>
        <taxon>Pteriomorphia</taxon>
        <taxon>Mytilida</taxon>
        <taxon>Mytiloidea</taxon>
        <taxon>Mytilidae</taxon>
        <taxon>Mytilinae</taxon>
        <taxon>Mytilus</taxon>
    </lineage>
</organism>
<comment type="caution">
    <text evidence="4">The sequence shown here is derived from an EMBL/GenBank/DDBJ whole genome shotgun (WGS) entry which is preliminary data.</text>
</comment>
<reference evidence="4" key="1">
    <citation type="submission" date="2021-03" db="EMBL/GenBank/DDBJ databases">
        <authorList>
            <person name="Bekaert M."/>
        </authorList>
    </citation>
    <scope>NUCLEOTIDE SEQUENCE</scope>
</reference>
<dbReference type="PANTHER" id="PTHR33050">
    <property type="entry name" value="REVERSE TRANSCRIPTASE DOMAIN-CONTAINING PROTEIN"/>
    <property type="match status" value="1"/>
</dbReference>
<dbReference type="InterPro" id="IPR052055">
    <property type="entry name" value="Hepadnavirus_pol/RT"/>
</dbReference>
<dbReference type="InterPro" id="IPR043128">
    <property type="entry name" value="Rev_trsase/Diguanyl_cyclase"/>
</dbReference>
<dbReference type="Gene3D" id="3.10.10.10">
    <property type="entry name" value="HIV Type 1 Reverse Transcriptase, subunit A, domain 1"/>
    <property type="match status" value="1"/>
</dbReference>
<keyword evidence="5" id="KW-1185">Reference proteome</keyword>
<evidence type="ECO:0000256" key="1">
    <source>
        <dbReference type="ARBA" id="ARBA00023125"/>
    </source>
</evidence>
<keyword evidence="2" id="KW-1133">Transmembrane helix</keyword>
<keyword evidence="1" id="KW-0238">DNA-binding</keyword>
<feature type="domain" description="Reverse transcriptase" evidence="3">
    <location>
        <begin position="49"/>
        <end position="206"/>
    </location>
</feature>
<dbReference type="GO" id="GO:0003677">
    <property type="term" value="F:DNA binding"/>
    <property type="evidence" value="ECO:0007669"/>
    <property type="project" value="UniProtKB-KW"/>
</dbReference>
<dbReference type="InterPro" id="IPR000477">
    <property type="entry name" value="RT_dom"/>
</dbReference>
<evidence type="ECO:0000313" key="4">
    <source>
        <dbReference type="EMBL" id="CAG2243539.1"/>
    </source>
</evidence>
<keyword evidence="2" id="KW-0812">Transmembrane</keyword>
<dbReference type="InterPro" id="IPR043502">
    <property type="entry name" value="DNA/RNA_pol_sf"/>
</dbReference>
<feature type="transmembrane region" description="Helical" evidence="2">
    <location>
        <begin position="650"/>
        <end position="672"/>
    </location>
</feature>
<gene>
    <name evidence="4" type="ORF">MEDL_55648</name>
</gene>
<dbReference type="Proteomes" id="UP000683360">
    <property type="component" value="Unassembled WGS sequence"/>
</dbReference>
<evidence type="ECO:0000259" key="3">
    <source>
        <dbReference type="Pfam" id="PF00078"/>
    </source>
</evidence>
<dbReference type="InterPro" id="IPR010998">
    <property type="entry name" value="Integrase_recombinase_N"/>
</dbReference>
<name>A0A8S3UCJ7_MYTED</name>
<dbReference type="SUPFAM" id="SSF47823">
    <property type="entry name" value="lambda integrase-like, N-terminal domain"/>
    <property type="match status" value="1"/>
</dbReference>